<keyword evidence="2" id="KW-0812">Transmembrane</keyword>
<dbReference type="OrthoDB" id="3061561at2759"/>
<proteinExistence type="predicted"/>
<feature type="compositionally biased region" description="Low complexity" evidence="1">
    <location>
        <begin position="156"/>
        <end position="175"/>
    </location>
</feature>
<dbReference type="PANTHER" id="PTHR35043:SF7">
    <property type="entry name" value="TRANSCRIPTION FACTOR DOMAIN-CONTAINING PROTEIN"/>
    <property type="match status" value="1"/>
</dbReference>
<evidence type="ECO:0000256" key="3">
    <source>
        <dbReference type="SAM" id="SignalP"/>
    </source>
</evidence>
<keyword evidence="2" id="KW-0472">Membrane</keyword>
<feature type="region of interest" description="Disordered" evidence="1">
    <location>
        <begin position="154"/>
        <end position="187"/>
    </location>
</feature>
<reference evidence="4" key="1">
    <citation type="journal article" date="2021" name="IMA Fungus">
        <title>Genomic characterization of three marine fungi, including Emericellopsis atlantica sp. nov. with signatures of a generalist lifestyle and marine biomass degradation.</title>
        <authorList>
            <person name="Hagestad O.C."/>
            <person name="Hou L."/>
            <person name="Andersen J.H."/>
            <person name="Hansen E.H."/>
            <person name="Altermark B."/>
            <person name="Li C."/>
            <person name="Kuhnert E."/>
            <person name="Cox R.J."/>
            <person name="Crous P.W."/>
            <person name="Spatafora J.W."/>
            <person name="Lail K."/>
            <person name="Amirebrahimi M."/>
            <person name="Lipzen A."/>
            <person name="Pangilinan J."/>
            <person name="Andreopoulos W."/>
            <person name="Hayes R.D."/>
            <person name="Ng V."/>
            <person name="Grigoriev I.V."/>
            <person name="Jackson S.A."/>
            <person name="Sutton T.D.S."/>
            <person name="Dobson A.D.W."/>
            <person name="Rama T."/>
        </authorList>
    </citation>
    <scope>NUCLEOTIDE SEQUENCE</scope>
    <source>
        <strain evidence="4">TRa018bII</strain>
    </source>
</reference>
<keyword evidence="2" id="KW-1133">Transmembrane helix</keyword>
<accession>A0A9P7YBF3</accession>
<sequence>MIPWLLLMLFLITPSDAFTTFGPNCSLPIEAVEYVSSSNIRGTIDIWIKCLLTVLACTWTVQHLNIPRQDRYTHRGTSRFADWDIRGVARGIKWMVITAFAPEVLLGKAWSDYRKGSKDNVDLAILALEDKVPWTLSHTLLANMGGFTIRSETRNGQESLSGSSPLPPGEFESLSPRFHYPRRPASSKTSYMRAGDLIALRRKRILPRLPFITKEDISDRSKDDYLVRSIAIIRSLHAIFCLVLRLARGIPVSQIEVAVVGFVCCAIIIWGLSWNKPYNSRVPFTIISYPGELPADVSQLLSRDDDRSWQESTRGLLRELGITWFQIASPGLNHLSNSKRQHFRRRVQRHGWRRFRKCYTRRSTPDCLEHSLC</sequence>
<gene>
    <name evidence="4" type="ORF">BJ875DRAFT_150600</name>
</gene>
<dbReference type="Proteomes" id="UP000824998">
    <property type="component" value="Unassembled WGS sequence"/>
</dbReference>
<evidence type="ECO:0000313" key="4">
    <source>
        <dbReference type="EMBL" id="KAG9230589.1"/>
    </source>
</evidence>
<dbReference type="AlphaFoldDB" id="A0A9P7YBF3"/>
<comment type="caution">
    <text evidence="4">The sequence shown here is derived from an EMBL/GenBank/DDBJ whole genome shotgun (WGS) entry which is preliminary data.</text>
</comment>
<feature type="signal peptide" evidence="3">
    <location>
        <begin position="1"/>
        <end position="17"/>
    </location>
</feature>
<evidence type="ECO:0000256" key="1">
    <source>
        <dbReference type="SAM" id="MobiDB-lite"/>
    </source>
</evidence>
<feature type="transmembrane region" description="Helical" evidence="2">
    <location>
        <begin position="255"/>
        <end position="274"/>
    </location>
</feature>
<keyword evidence="5" id="KW-1185">Reference proteome</keyword>
<organism evidence="4 5">
    <name type="scientific">Amylocarpus encephaloides</name>
    <dbReference type="NCBI Taxonomy" id="45428"/>
    <lineage>
        <taxon>Eukaryota</taxon>
        <taxon>Fungi</taxon>
        <taxon>Dikarya</taxon>
        <taxon>Ascomycota</taxon>
        <taxon>Pezizomycotina</taxon>
        <taxon>Leotiomycetes</taxon>
        <taxon>Helotiales</taxon>
        <taxon>Helotiales incertae sedis</taxon>
        <taxon>Amylocarpus</taxon>
    </lineage>
</organism>
<feature type="chain" id="PRO_5040370628" evidence="3">
    <location>
        <begin position="18"/>
        <end position="373"/>
    </location>
</feature>
<keyword evidence="3" id="KW-0732">Signal</keyword>
<evidence type="ECO:0000313" key="5">
    <source>
        <dbReference type="Proteomes" id="UP000824998"/>
    </source>
</evidence>
<dbReference type="EMBL" id="MU251659">
    <property type="protein sequence ID" value="KAG9230589.1"/>
    <property type="molecule type" value="Genomic_DNA"/>
</dbReference>
<protein>
    <submittedName>
        <fullName evidence="4">Uncharacterized protein</fullName>
    </submittedName>
</protein>
<evidence type="ECO:0000256" key="2">
    <source>
        <dbReference type="SAM" id="Phobius"/>
    </source>
</evidence>
<name>A0A9P7YBF3_9HELO</name>
<dbReference type="PANTHER" id="PTHR35043">
    <property type="entry name" value="TRANSCRIPTION FACTOR DOMAIN-CONTAINING PROTEIN"/>
    <property type="match status" value="1"/>
</dbReference>